<dbReference type="InterPro" id="IPR013320">
    <property type="entry name" value="ConA-like_dom_sf"/>
</dbReference>
<protein>
    <submittedName>
        <fullName evidence="3">Alginate lyase family protein</fullName>
    </submittedName>
</protein>
<dbReference type="InterPro" id="IPR014895">
    <property type="entry name" value="Alginate_lyase_2"/>
</dbReference>
<dbReference type="RefSeq" id="WP_051780084.1">
    <property type="nucleotide sequence ID" value="NZ_BCTH01000118.1"/>
</dbReference>
<accession>W0UYU0</accession>
<gene>
    <name evidence="3" type="ORF">GJA_145</name>
</gene>
<proteinExistence type="predicted"/>
<keyword evidence="3" id="KW-0456">Lyase</keyword>
<dbReference type="OrthoDB" id="5523885at2"/>
<dbReference type="EMBL" id="HG322949">
    <property type="protein sequence ID" value="CDG80811.1"/>
    <property type="molecule type" value="Genomic_DNA"/>
</dbReference>
<dbReference type="HOGENOM" id="CLU_081538_2_0_4"/>
<dbReference type="KEGG" id="jag:GJA_145"/>
<feature type="domain" description="Alginate lyase 2" evidence="2">
    <location>
        <begin position="32"/>
        <end position="236"/>
    </location>
</feature>
<evidence type="ECO:0000313" key="4">
    <source>
        <dbReference type="Proteomes" id="UP000027604"/>
    </source>
</evidence>
<keyword evidence="1" id="KW-0732">Signal</keyword>
<dbReference type="Proteomes" id="UP000027604">
    <property type="component" value="Chromosome I"/>
</dbReference>
<dbReference type="PATRIC" id="fig|1349767.4.peg.4785"/>
<sequence>MKKMVLLVSAFFVMNNVQAGPLDPALAPGQNFDLAPFRLQTLDANLQFTEISPIDRYQDAYFFSDQRTGAMTFRVPSGAGHSGNSEFPRVELREERDWTIDAGSTQQRELSVALRVLAEPATGELIFAQIHGERSGGSEALKMRWSHGDIVMGVKKHYGDPEQRIPLLHGVALGSRIECNLAFRGDTLNVEVRSGTEDAKYEFSYAADAWQSTPVYYKVGVYSQDKQQDGTTGSIAVEHLALSE</sequence>
<feature type="chain" id="PRO_5004797159" evidence="1">
    <location>
        <begin position="20"/>
        <end position="244"/>
    </location>
</feature>
<evidence type="ECO:0000256" key="1">
    <source>
        <dbReference type="SAM" id="SignalP"/>
    </source>
</evidence>
<dbReference type="Gene3D" id="2.60.120.200">
    <property type="match status" value="1"/>
</dbReference>
<dbReference type="eggNOG" id="COG5297">
    <property type="taxonomic scope" value="Bacteria"/>
</dbReference>
<dbReference type="GO" id="GO:0016829">
    <property type="term" value="F:lyase activity"/>
    <property type="evidence" value="ECO:0007669"/>
    <property type="project" value="UniProtKB-KW"/>
</dbReference>
<dbReference type="SUPFAM" id="SSF49899">
    <property type="entry name" value="Concanavalin A-like lectins/glucanases"/>
    <property type="match status" value="1"/>
</dbReference>
<evidence type="ECO:0000259" key="2">
    <source>
        <dbReference type="Pfam" id="PF08787"/>
    </source>
</evidence>
<evidence type="ECO:0000313" key="3">
    <source>
        <dbReference type="EMBL" id="CDG80811.1"/>
    </source>
</evidence>
<organism evidence="3 4">
    <name type="scientific">Janthinobacterium agaricidamnosum NBRC 102515 = DSM 9628</name>
    <dbReference type="NCBI Taxonomy" id="1349767"/>
    <lineage>
        <taxon>Bacteria</taxon>
        <taxon>Pseudomonadati</taxon>
        <taxon>Pseudomonadota</taxon>
        <taxon>Betaproteobacteria</taxon>
        <taxon>Burkholderiales</taxon>
        <taxon>Oxalobacteraceae</taxon>
        <taxon>Janthinobacterium</taxon>
    </lineage>
</organism>
<reference evidence="3 4" key="1">
    <citation type="journal article" date="2015" name="Genome Announc.">
        <title>Genome Sequence of Mushroom Soft-Rot Pathogen Janthinobacterium agaricidamnosum.</title>
        <authorList>
            <person name="Graupner K."/>
            <person name="Lackner G."/>
            <person name="Hertweck C."/>
        </authorList>
    </citation>
    <scope>NUCLEOTIDE SEQUENCE [LARGE SCALE GENOMIC DNA]</scope>
    <source>
        <strain evidence="4">NBRC 102515 / DSM 9628</strain>
    </source>
</reference>
<name>W0UYU0_9BURK</name>
<dbReference type="AlphaFoldDB" id="W0UYU0"/>
<feature type="signal peptide" evidence="1">
    <location>
        <begin position="1"/>
        <end position="19"/>
    </location>
</feature>
<keyword evidence="4" id="KW-1185">Reference proteome</keyword>
<dbReference type="Pfam" id="PF08787">
    <property type="entry name" value="Alginate_lyase2"/>
    <property type="match status" value="1"/>
</dbReference>